<organism evidence="3 4">
    <name type="scientific">Oldenlandia corymbosa var. corymbosa</name>
    <dbReference type="NCBI Taxonomy" id="529605"/>
    <lineage>
        <taxon>Eukaryota</taxon>
        <taxon>Viridiplantae</taxon>
        <taxon>Streptophyta</taxon>
        <taxon>Embryophyta</taxon>
        <taxon>Tracheophyta</taxon>
        <taxon>Spermatophyta</taxon>
        <taxon>Magnoliopsida</taxon>
        <taxon>eudicotyledons</taxon>
        <taxon>Gunneridae</taxon>
        <taxon>Pentapetalae</taxon>
        <taxon>asterids</taxon>
        <taxon>lamiids</taxon>
        <taxon>Gentianales</taxon>
        <taxon>Rubiaceae</taxon>
        <taxon>Rubioideae</taxon>
        <taxon>Spermacoceae</taxon>
        <taxon>Hedyotis-Oldenlandia complex</taxon>
        <taxon>Oldenlandia</taxon>
    </lineage>
</organism>
<evidence type="ECO:0000256" key="2">
    <source>
        <dbReference type="SAM" id="SignalP"/>
    </source>
</evidence>
<dbReference type="AlphaFoldDB" id="A0AAV1CM02"/>
<feature type="region of interest" description="Disordered" evidence="1">
    <location>
        <begin position="33"/>
        <end position="55"/>
    </location>
</feature>
<evidence type="ECO:0000313" key="3">
    <source>
        <dbReference type="EMBL" id="CAI9096406.1"/>
    </source>
</evidence>
<feature type="compositionally biased region" description="Polar residues" evidence="1">
    <location>
        <begin position="37"/>
        <end position="46"/>
    </location>
</feature>
<name>A0AAV1CM02_OLDCO</name>
<feature type="chain" id="PRO_5043785150" evidence="2">
    <location>
        <begin position="24"/>
        <end position="122"/>
    </location>
</feature>
<feature type="signal peptide" evidence="2">
    <location>
        <begin position="1"/>
        <end position="23"/>
    </location>
</feature>
<evidence type="ECO:0000256" key="1">
    <source>
        <dbReference type="SAM" id="MobiDB-lite"/>
    </source>
</evidence>
<sequence>MGFSKVILVLSIALAFLVSSSVSHKIWSQKTPHDQQVDNVHQTSPTLPRKLKHDHEEANVKSVGNEHFMPFKVKEEALPGKLQNKEGVEVEVNKEADPSQFFTMDYPCVKRRRPIHNTDVHC</sequence>
<evidence type="ECO:0000313" key="4">
    <source>
        <dbReference type="Proteomes" id="UP001161247"/>
    </source>
</evidence>
<dbReference type="Proteomes" id="UP001161247">
    <property type="component" value="Chromosome 2"/>
</dbReference>
<proteinExistence type="predicted"/>
<accession>A0AAV1CM02</accession>
<protein>
    <submittedName>
        <fullName evidence="3">OLC1v1032550C1</fullName>
    </submittedName>
</protein>
<dbReference type="EMBL" id="OX459119">
    <property type="protein sequence ID" value="CAI9096406.1"/>
    <property type="molecule type" value="Genomic_DNA"/>
</dbReference>
<gene>
    <name evidence="3" type="ORF">OLC1_LOCUS7171</name>
</gene>
<reference evidence="3" key="1">
    <citation type="submission" date="2023-03" db="EMBL/GenBank/DDBJ databases">
        <authorList>
            <person name="Julca I."/>
        </authorList>
    </citation>
    <scope>NUCLEOTIDE SEQUENCE</scope>
</reference>
<keyword evidence="2" id="KW-0732">Signal</keyword>
<keyword evidence="4" id="KW-1185">Reference proteome</keyword>